<evidence type="ECO:0000313" key="3">
    <source>
        <dbReference type="EMBL" id="KAJ3488251.1"/>
    </source>
</evidence>
<keyword evidence="2" id="KW-0472">Membrane</keyword>
<feature type="compositionally biased region" description="Polar residues" evidence="1">
    <location>
        <begin position="225"/>
        <end position="235"/>
    </location>
</feature>
<dbReference type="Proteomes" id="UP001212997">
    <property type="component" value="Unassembled WGS sequence"/>
</dbReference>
<feature type="compositionally biased region" description="Low complexity" evidence="1">
    <location>
        <begin position="492"/>
        <end position="507"/>
    </location>
</feature>
<evidence type="ECO:0000256" key="2">
    <source>
        <dbReference type="SAM" id="Phobius"/>
    </source>
</evidence>
<keyword evidence="2" id="KW-0812">Transmembrane</keyword>
<proteinExistence type="predicted"/>
<name>A0AAD5V7P1_9APHY</name>
<feature type="transmembrane region" description="Helical" evidence="2">
    <location>
        <begin position="82"/>
        <end position="106"/>
    </location>
</feature>
<feature type="transmembrane region" description="Helical" evidence="2">
    <location>
        <begin position="126"/>
        <end position="145"/>
    </location>
</feature>
<dbReference type="EMBL" id="JANAWD010000071">
    <property type="protein sequence ID" value="KAJ3488251.1"/>
    <property type="molecule type" value="Genomic_DNA"/>
</dbReference>
<accession>A0AAD5V7P1</accession>
<comment type="caution">
    <text evidence="3">The sequence shown here is derived from an EMBL/GenBank/DDBJ whole genome shotgun (WGS) entry which is preliminary data.</text>
</comment>
<protein>
    <submittedName>
        <fullName evidence="3">Uncharacterized protein</fullName>
    </submittedName>
</protein>
<keyword evidence="4" id="KW-1185">Reference proteome</keyword>
<keyword evidence="2" id="KW-1133">Transmembrane helix</keyword>
<feature type="region of interest" description="Disordered" evidence="1">
    <location>
        <begin position="260"/>
        <end position="343"/>
    </location>
</feature>
<organism evidence="3 4">
    <name type="scientific">Meripilus lineatus</name>
    <dbReference type="NCBI Taxonomy" id="2056292"/>
    <lineage>
        <taxon>Eukaryota</taxon>
        <taxon>Fungi</taxon>
        <taxon>Dikarya</taxon>
        <taxon>Basidiomycota</taxon>
        <taxon>Agaricomycotina</taxon>
        <taxon>Agaricomycetes</taxon>
        <taxon>Polyporales</taxon>
        <taxon>Meripilaceae</taxon>
        <taxon>Meripilus</taxon>
    </lineage>
</organism>
<reference evidence="3" key="1">
    <citation type="submission" date="2022-07" db="EMBL/GenBank/DDBJ databases">
        <title>Genome Sequence of Physisporinus lineatus.</title>
        <authorList>
            <person name="Buettner E."/>
        </authorList>
    </citation>
    <scope>NUCLEOTIDE SEQUENCE</scope>
    <source>
        <strain evidence="3">VT162</strain>
    </source>
</reference>
<gene>
    <name evidence="3" type="ORF">NLI96_g2978</name>
</gene>
<evidence type="ECO:0000313" key="4">
    <source>
        <dbReference type="Proteomes" id="UP001212997"/>
    </source>
</evidence>
<feature type="transmembrane region" description="Helical" evidence="2">
    <location>
        <begin position="6"/>
        <end position="26"/>
    </location>
</feature>
<feature type="compositionally biased region" description="Basic and acidic residues" evidence="1">
    <location>
        <begin position="458"/>
        <end position="469"/>
    </location>
</feature>
<feature type="compositionally biased region" description="Polar residues" evidence="1">
    <location>
        <begin position="316"/>
        <end position="325"/>
    </location>
</feature>
<sequence>MSWSAIRLAVIVLEVIGILLLSALLVTPAHKHAIVNAIIVAAVLRNVSAVVPMFAYEAIPEQFQQISQHPALSRFCGTFGVLLRYLTVVKAGFAVSFTLPLLYLAVKNSRTTDEPRRGAPFRKRTIVALCVTPFIWALPTVFIPFRRLEALSPQFHQACHLPNALIANLNPRRVFPMETTFAVSVVWEAITPIIMFFIFGAHEEVFEVWTSWYYQMPRPPHAADPSTSGRTSPESLSVAKATPTQQKRFSLRQTILGITNNGGDDLESALPLDISSSRKRRSLRRSGEHRPVPPLHTLPRKILLRPLSSGLPSPTHTPQSSTGTVISLPPPPRPARSRSASPDVTQTLNQAVANISAATTPTTATTMMSMSMTTTSPSATTAAATTTTTTAATVITPPPVALTGRRHSRDGGLHRSTSAGIRNMGGRPPSAGNTRLTIIAESPHGGSRRPTTANSTRGRPDTAQSRRPDTAQSRRPNTAQSQRPDTAQSSRTFGTFGTLGTLGTPSR</sequence>
<feature type="compositionally biased region" description="Polar residues" evidence="1">
    <location>
        <begin position="470"/>
        <end position="491"/>
    </location>
</feature>
<evidence type="ECO:0000256" key="1">
    <source>
        <dbReference type="SAM" id="MobiDB-lite"/>
    </source>
</evidence>
<feature type="transmembrane region" description="Helical" evidence="2">
    <location>
        <begin position="33"/>
        <end position="55"/>
    </location>
</feature>
<dbReference type="AlphaFoldDB" id="A0AAD5V7P1"/>
<feature type="region of interest" description="Disordered" evidence="1">
    <location>
        <begin position="400"/>
        <end position="507"/>
    </location>
</feature>
<feature type="compositionally biased region" description="Low complexity" evidence="1">
    <location>
        <begin position="304"/>
        <end position="314"/>
    </location>
</feature>
<feature type="region of interest" description="Disordered" evidence="1">
    <location>
        <begin position="220"/>
        <end position="245"/>
    </location>
</feature>